<organism evidence="2 3">
    <name type="scientific">Bimuria novae-zelandiae CBS 107.79</name>
    <dbReference type="NCBI Taxonomy" id="1447943"/>
    <lineage>
        <taxon>Eukaryota</taxon>
        <taxon>Fungi</taxon>
        <taxon>Dikarya</taxon>
        <taxon>Ascomycota</taxon>
        <taxon>Pezizomycotina</taxon>
        <taxon>Dothideomycetes</taxon>
        <taxon>Pleosporomycetidae</taxon>
        <taxon>Pleosporales</taxon>
        <taxon>Massarineae</taxon>
        <taxon>Didymosphaeriaceae</taxon>
        <taxon>Bimuria</taxon>
    </lineage>
</organism>
<evidence type="ECO:0000313" key="3">
    <source>
        <dbReference type="Proteomes" id="UP000800036"/>
    </source>
</evidence>
<sequence>MRHLARHRISKQSSGIRDDARTGQSHTTSEISDVAGTVWLNLLKAFIRASVWQSITALTQHSAGLCPVFTVVRAGNACHNSQKGRHKMANPRPSSERLHRLPHQGYVLIAYSIPLGSIRSQCGGNILHGGPASLPVQLCVILKREMSTFTGPIFARR</sequence>
<reference evidence="2" key="1">
    <citation type="journal article" date="2020" name="Stud. Mycol.">
        <title>101 Dothideomycetes genomes: a test case for predicting lifestyles and emergence of pathogens.</title>
        <authorList>
            <person name="Haridas S."/>
            <person name="Albert R."/>
            <person name="Binder M."/>
            <person name="Bloem J."/>
            <person name="Labutti K."/>
            <person name="Salamov A."/>
            <person name="Andreopoulos B."/>
            <person name="Baker S."/>
            <person name="Barry K."/>
            <person name="Bills G."/>
            <person name="Bluhm B."/>
            <person name="Cannon C."/>
            <person name="Castanera R."/>
            <person name="Culley D."/>
            <person name="Daum C."/>
            <person name="Ezra D."/>
            <person name="Gonzalez J."/>
            <person name="Henrissat B."/>
            <person name="Kuo A."/>
            <person name="Liang C."/>
            <person name="Lipzen A."/>
            <person name="Lutzoni F."/>
            <person name="Magnuson J."/>
            <person name="Mondo S."/>
            <person name="Nolan M."/>
            <person name="Ohm R."/>
            <person name="Pangilinan J."/>
            <person name="Park H.-J."/>
            <person name="Ramirez L."/>
            <person name="Alfaro M."/>
            <person name="Sun H."/>
            <person name="Tritt A."/>
            <person name="Yoshinaga Y."/>
            <person name="Zwiers L.-H."/>
            <person name="Turgeon B."/>
            <person name="Goodwin S."/>
            <person name="Spatafora J."/>
            <person name="Crous P."/>
            <person name="Grigoriev I."/>
        </authorList>
    </citation>
    <scope>NUCLEOTIDE SEQUENCE</scope>
    <source>
        <strain evidence="2">CBS 107.79</strain>
    </source>
</reference>
<proteinExistence type="predicted"/>
<evidence type="ECO:0000256" key="1">
    <source>
        <dbReference type="SAM" id="MobiDB-lite"/>
    </source>
</evidence>
<dbReference type="EMBL" id="ML976665">
    <property type="protein sequence ID" value="KAF1976949.1"/>
    <property type="molecule type" value="Genomic_DNA"/>
</dbReference>
<dbReference type="OrthoDB" id="10599927at2759"/>
<feature type="compositionally biased region" description="Basic residues" evidence="1">
    <location>
        <begin position="1"/>
        <end position="10"/>
    </location>
</feature>
<protein>
    <submittedName>
        <fullName evidence="2">Uncharacterized protein</fullName>
    </submittedName>
</protein>
<gene>
    <name evidence="2" type="ORF">BU23DRAFT_15960</name>
</gene>
<evidence type="ECO:0000313" key="2">
    <source>
        <dbReference type="EMBL" id="KAF1976949.1"/>
    </source>
</evidence>
<feature type="region of interest" description="Disordered" evidence="1">
    <location>
        <begin position="1"/>
        <end position="28"/>
    </location>
</feature>
<name>A0A6A5VKH1_9PLEO</name>
<dbReference type="AlphaFoldDB" id="A0A6A5VKH1"/>
<accession>A0A6A5VKH1</accession>
<dbReference type="Proteomes" id="UP000800036">
    <property type="component" value="Unassembled WGS sequence"/>
</dbReference>
<keyword evidence="3" id="KW-1185">Reference proteome</keyword>